<reference evidence="2" key="1">
    <citation type="journal article" date="2019" name="Int. J. Syst. Evol. Microbiol.">
        <title>The Global Catalogue of Microorganisms (GCM) 10K type strain sequencing project: providing services to taxonomists for standard genome sequencing and annotation.</title>
        <authorList>
            <consortium name="The Broad Institute Genomics Platform"/>
            <consortium name="The Broad Institute Genome Sequencing Center for Infectious Disease"/>
            <person name="Wu L."/>
            <person name="Ma J."/>
        </authorList>
    </citation>
    <scope>NUCLEOTIDE SEQUENCE [LARGE SCALE GENOMIC DNA]</scope>
    <source>
        <strain evidence="2">JCM 13006</strain>
    </source>
</reference>
<protein>
    <submittedName>
        <fullName evidence="1">Uncharacterized protein</fullName>
    </submittedName>
</protein>
<comment type="caution">
    <text evidence="1">The sequence shown here is derived from an EMBL/GenBank/DDBJ whole genome shotgun (WGS) entry which is preliminary data.</text>
</comment>
<evidence type="ECO:0000313" key="1">
    <source>
        <dbReference type="EMBL" id="GAA4834864.1"/>
    </source>
</evidence>
<evidence type="ECO:0000313" key="2">
    <source>
        <dbReference type="Proteomes" id="UP001501752"/>
    </source>
</evidence>
<dbReference type="Proteomes" id="UP001501752">
    <property type="component" value="Unassembled WGS sequence"/>
</dbReference>
<proteinExistence type="predicted"/>
<dbReference type="RefSeq" id="WP_345695253.1">
    <property type="nucleotide sequence ID" value="NZ_BAABIS010000001.1"/>
</dbReference>
<sequence length="58" mass="6471">MTGQSPLAPFHLDETGESDPSHCVCLFDGDADLLHSAFHDRELLSRYIASDDPHFLSR</sequence>
<keyword evidence="2" id="KW-1185">Reference proteome</keyword>
<dbReference type="EMBL" id="BAABIS010000001">
    <property type="protein sequence ID" value="GAA4834864.1"/>
    <property type="molecule type" value="Genomic_DNA"/>
</dbReference>
<accession>A0ABP9DFM8</accession>
<organism evidence="1 2">
    <name type="scientific">Kitasatospora terrestris</name>
    <dbReference type="NCBI Taxonomy" id="258051"/>
    <lineage>
        <taxon>Bacteria</taxon>
        <taxon>Bacillati</taxon>
        <taxon>Actinomycetota</taxon>
        <taxon>Actinomycetes</taxon>
        <taxon>Kitasatosporales</taxon>
        <taxon>Streptomycetaceae</taxon>
        <taxon>Kitasatospora</taxon>
    </lineage>
</organism>
<name>A0ABP9DFM8_9ACTN</name>
<gene>
    <name evidence="1" type="ORF">GCM10023235_06910</name>
</gene>